<dbReference type="Proteomes" id="UP001227192">
    <property type="component" value="Unassembled WGS sequence"/>
</dbReference>
<name>A0AAI9TPD5_PENTH</name>
<evidence type="ECO:0000313" key="3">
    <source>
        <dbReference type="Proteomes" id="UP001227192"/>
    </source>
</evidence>
<evidence type="ECO:0000256" key="1">
    <source>
        <dbReference type="SAM" id="MobiDB-lite"/>
    </source>
</evidence>
<reference evidence="2" key="1">
    <citation type="submission" date="2015-06" db="EMBL/GenBank/DDBJ databases">
        <authorList>
            <person name="Nguyen H."/>
        </authorList>
    </citation>
    <scope>NUCLEOTIDE SEQUENCE</scope>
    <source>
        <strain evidence="2">DAOM 180753</strain>
    </source>
</reference>
<sequence>MRGENAEKVDVSSWFTSLLLRGPMPERGSAPKQSETKYQERLRDQEAGAEFITTWAGASKKSHDRRKAAYP</sequence>
<organism evidence="2 3">
    <name type="scientific">Penicillium thymicola</name>
    <dbReference type="NCBI Taxonomy" id="293382"/>
    <lineage>
        <taxon>Eukaryota</taxon>
        <taxon>Fungi</taxon>
        <taxon>Dikarya</taxon>
        <taxon>Ascomycota</taxon>
        <taxon>Pezizomycotina</taxon>
        <taxon>Eurotiomycetes</taxon>
        <taxon>Eurotiomycetidae</taxon>
        <taxon>Eurotiales</taxon>
        <taxon>Aspergillaceae</taxon>
        <taxon>Penicillium</taxon>
    </lineage>
</organism>
<protein>
    <submittedName>
        <fullName evidence="2">Uncharacterized protein</fullName>
    </submittedName>
</protein>
<proteinExistence type="predicted"/>
<dbReference type="EMBL" id="LACB01000042">
    <property type="protein sequence ID" value="KAJ9491005.1"/>
    <property type="molecule type" value="Genomic_DNA"/>
</dbReference>
<dbReference type="AlphaFoldDB" id="A0AAI9TPD5"/>
<keyword evidence="3" id="KW-1185">Reference proteome</keyword>
<reference evidence="2" key="2">
    <citation type="journal article" date="2016" name="Fungal Biol.">
        <title>Ochratoxin A production by Penicillium thymicola.</title>
        <authorList>
            <person name="Nguyen H.D.T."/>
            <person name="McMullin D.R."/>
            <person name="Ponomareva E."/>
            <person name="Riley R."/>
            <person name="Pomraning K.R."/>
            <person name="Baker S.E."/>
            <person name="Seifert K.A."/>
        </authorList>
    </citation>
    <scope>NUCLEOTIDE SEQUENCE</scope>
    <source>
        <strain evidence="2">DAOM 180753</strain>
    </source>
</reference>
<feature type="region of interest" description="Disordered" evidence="1">
    <location>
        <begin position="21"/>
        <end position="43"/>
    </location>
</feature>
<feature type="compositionally biased region" description="Basic and acidic residues" evidence="1">
    <location>
        <begin position="34"/>
        <end position="43"/>
    </location>
</feature>
<comment type="caution">
    <text evidence="2">The sequence shown here is derived from an EMBL/GenBank/DDBJ whole genome shotgun (WGS) entry which is preliminary data.</text>
</comment>
<evidence type="ECO:0000313" key="2">
    <source>
        <dbReference type="EMBL" id="KAJ9491005.1"/>
    </source>
</evidence>
<accession>A0AAI9TPD5</accession>
<gene>
    <name evidence="2" type="ORF">VN97_g2221</name>
</gene>